<evidence type="ECO:0000313" key="2">
    <source>
        <dbReference type="Proteomes" id="UP001243757"/>
    </source>
</evidence>
<evidence type="ECO:0000313" key="1">
    <source>
        <dbReference type="EMBL" id="MDK3020309.1"/>
    </source>
</evidence>
<dbReference type="SUPFAM" id="SSF47226">
    <property type="entry name" value="Histidine-containing phosphotransfer domain, HPT domain"/>
    <property type="match status" value="1"/>
</dbReference>
<protein>
    <recommendedName>
        <fullName evidence="3">HPt domain-containing protein</fullName>
    </recommendedName>
</protein>
<evidence type="ECO:0008006" key="3">
    <source>
        <dbReference type="Google" id="ProtNLM"/>
    </source>
</evidence>
<keyword evidence="2" id="KW-1185">Reference proteome</keyword>
<dbReference type="Gene3D" id="1.20.120.160">
    <property type="entry name" value="HPT domain"/>
    <property type="match status" value="1"/>
</dbReference>
<comment type="caution">
    <text evidence="1">The sequence shown here is derived from an EMBL/GenBank/DDBJ whole genome shotgun (WGS) entry which is preliminary data.</text>
</comment>
<dbReference type="EMBL" id="JASNJD010000023">
    <property type="protein sequence ID" value="MDK3020309.1"/>
    <property type="molecule type" value="Genomic_DNA"/>
</dbReference>
<name>A0ABT7F7E2_9RHOB</name>
<reference evidence="1 2" key="1">
    <citation type="submission" date="2023-05" db="EMBL/GenBank/DDBJ databases">
        <title>Pseudodonghicola sp. nov.</title>
        <authorList>
            <person name="Huang J."/>
        </authorList>
    </citation>
    <scope>NUCLEOTIDE SEQUENCE [LARGE SCALE GENOMIC DNA]</scope>
    <source>
        <strain evidence="1 2">IC7</strain>
    </source>
</reference>
<organism evidence="1 2">
    <name type="scientific">Pseudodonghicola flavimaris</name>
    <dbReference type="NCBI Taxonomy" id="3050036"/>
    <lineage>
        <taxon>Bacteria</taxon>
        <taxon>Pseudomonadati</taxon>
        <taxon>Pseudomonadota</taxon>
        <taxon>Alphaproteobacteria</taxon>
        <taxon>Rhodobacterales</taxon>
        <taxon>Paracoccaceae</taxon>
        <taxon>Pseudodonghicola</taxon>
    </lineage>
</organism>
<gene>
    <name evidence="1" type="ORF">QO033_21710</name>
</gene>
<dbReference type="RefSeq" id="WP_284482995.1">
    <property type="nucleotide sequence ID" value="NZ_JASNJD010000023.1"/>
</dbReference>
<proteinExistence type="predicted"/>
<sequence>MAHLCALKRVESVELDYRQLTLLYRQMGTHGAETVIARASQELDSRLQRCEQLWRMQEAAALRKCARSTIAIAEQIGMEALARVARDVTIAADQGDRVAVAATLARLRRIGQESLRAVWQMRGVSV</sequence>
<dbReference type="InterPro" id="IPR036641">
    <property type="entry name" value="HPT_dom_sf"/>
</dbReference>
<accession>A0ABT7F7E2</accession>
<dbReference type="Proteomes" id="UP001243757">
    <property type="component" value="Unassembled WGS sequence"/>
</dbReference>